<evidence type="ECO:0000313" key="5">
    <source>
        <dbReference type="EMBL" id="CAJ72759.1"/>
    </source>
</evidence>
<gene>
    <name evidence="5" type="primary">htrA</name>
    <name evidence="7" type="synonym">htrA_2</name>
    <name evidence="6" type="ORF">KsCSTR_04840</name>
    <name evidence="7" type="ORF">KSMBR1_1758</name>
    <name evidence="5" type="ORF">kustd2014</name>
</gene>
<keyword evidence="8" id="KW-1185">Reference proteome</keyword>
<feature type="domain" description="PDZ" evidence="4">
    <location>
        <begin position="432"/>
        <end position="523"/>
    </location>
</feature>
<name>Q1Q0A1_KUEST</name>
<keyword evidence="2" id="KW-0812">Transmembrane</keyword>
<keyword evidence="2" id="KW-1133">Transmembrane helix</keyword>
<keyword evidence="5" id="KW-0645">Protease</keyword>
<reference evidence="8" key="4">
    <citation type="submission" date="2017-10" db="EMBL/GenBank/DDBJ databases">
        <authorList>
            <person name="Frank J."/>
        </authorList>
    </citation>
    <scope>NUCLEOTIDE SEQUENCE [LARGE SCALE GENOMIC DNA]</scope>
</reference>
<keyword evidence="5" id="KW-0121">Carboxypeptidase</keyword>
<dbReference type="InterPro" id="IPR036869">
    <property type="entry name" value="J_dom_sf"/>
</dbReference>
<feature type="transmembrane region" description="Helical" evidence="2">
    <location>
        <begin position="278"/>
        <end position="298"/>
    </location>
</feature>
<feature type="domain" description="J" evidence="3">
    <location>
        <begin position="25"/>
        <end position="104"/>
    </location>
</feature>
<sequence>MATSFDPDKYFHNNEWKSAIDPSKNHYERLGLRFGENYSAQNITKSFQQRYDWWREANKRYNTNPANTKTKETGPASAEAMGKLQEAYVVLTNPSKKSAYDKQLSTDSGKKAGEEFKKMIHIVASDNALTQEGKKILLNYADTLGLSQATASDMITTETDKMGVRQHQPSSHSRPIIVVRQSGTSQQPELPNYYALLEIDATAGEHEILEAYKRKVSLWESLSSNPKFRDFALRRIGTLREAVDILLNHDRRRRYDYELFGKGKKPVRKASQGKNKTITAVLGGVAMVTVAAMIAVVLNKGKNFPPAIVAPEPYISKNKDMHDVLVQEDVSPFYKGWLGATIQEIDPALAEAFGVDITEGVIVTEALGNSPAESAGLRSGDIIVEFDGTKLRHANHLNFMVEQTGAGKHVAMRIIRDRKEMELNVILGERPTVLYSATSPETIPPEKNIGIMVQNVSENENGGEGVLVIDVQPESAAAKYNIEKGDIITEINRNKISNVAEFIRALISADADEKILLHIKKSDISLYLTIDPAE</sequence>
<dbReference type="InterPro" id="IPR036034">
    <property type="entry name" value="PDZ_sf"/>
</dbReference>
<organism evidence="5">
    <name type="scientific">Kuenenia stuttgartiensis</name>
    <dbReference type="NCBI Taxonomy" id="174633"/>
    <lineage>
        <taxon>Bacteria</taxon>
        <taxon>Pseudomonadati</taxon>
        <taxon>Planctomycetota</taxon>
        <taxon>Candidatus Brocadiia</taxon>
        <taxon>Candidatus Brocadiales</taxon>
        <taxon>Candidatus Brocadiaceae</taxon>
        <taxon>Candidatus Kuenenia</taxon>
    </lineage>
</organism>
<feature type="domain" description="PDZ" evidence="4">
    <location>
        <begin position="339"/>
        <end position="418"/>
    </location>
</feature>
<accession>Q1Q0A1</accession>
<evidence type="ECO:0000256" key="2">
    <source>
        <dbReference type="SAM" id="Phobius"/>
    </source>
</evidence>
<dbReference type="Gene3D" id="1.10.287.110">
    <property type="entry name" value="DnaJ domain"/>
    <property type="match status" value="2"/>
</dbReference>
<evidence type="ECO:0000313" key="9">
    <source>
        <dbReference type="Proteomes" id="UP000501926"/>
    </source>
</evidence>
<dbReference type="InterPro" id="IPR001623">
    <property type="entry name" value="DnaJ_domain"/>
</dbReference>
<dbReference type="CDD" id="cd23084">
    <property type="entry name" value="cpPDZ2_DegP-like"/>
    <property type="match status" value="1"/>
</dbReference>
<dbReference type="PROSITE" id="PS50076">
    <property type="entry name" value="DNAJ_2"/>
    <property type="match status" value="2"/>
</dbReference>
<reference evidence="5" key="1">
    <citation type="journal article" date="2006" name="Nature">
        <title>Deciphering the evolution and metabolism of an anammox bacterium from a community genome.</title>
        <authorList>
            <person name="Strous M."/>
            <person name="Pelletier E."/>
            <person name="Mangenot S."/>
            <person name="Rattei T."/>
            <person name="Lehner A."/>
            <person name="Taylor M.W."/>
            <person name="Horn M."/>
            <person name="Daims H."/>
            <person name="Bartol-Mavel D."/>
            <person name="Wincker P."/>
            <person name="Barbe V."/>
            <person name="Fonknechten N."/>
            <person name="Vallenet D."/>
            <person name="Segurens B."/>
            <person name="Schenowitz-Truong C."/>
            <person name="Medigue C."/>
            <person name="Collingro A."/>
            <person name="Snel B."/>
            <person name="Dutilh B.E."/>
            <person name="OpDenCamp H.J.M."/>
            <person name="vanDerDrift C."/>
            <person name="Cirpus I."/>
            <person name="vanDePas-Schoonen K.T."/>
            <person name="Harhangi H.R."/>
            <person name="vanNiftrik L."/>
            <person name="Schmid M."/>
            <person name="Keltjens J."/>
            <person name="vanDeVossenberg J."/>
            <person name="Kartal B."/>
            <person name="Meier H."/>
            <person name="Frishman D."/>
            <person name="Huynen M.A."/>
            <person name="Mewes H."/>
            <person name="Weissenbach J."/>
            <person name="Jetten M.S.M."/>
            <person name="Wagner M."/>
            <person name="LePaslier D."/>
        </authorList>
    </citation>
    <scope>NUCLEOTIDE SEQUENCE</scope>
</reference>
<keyword evidence="5" id="KW-0378">Hydrolase</keyword>
<dbReference type="PANTHER" id="PTHR22939">
    <property type="entry name" value="SERINE PROTEASE FAMILY S1C HTRA-RELATED"/>
    <property type="match status" value="1"/>
</dbReference>
<reference evidence="7" key="3">
    <citation type="submission" date="2017-10" db="EMBL/GenBank/DDBJ databases">
        <authorList>
            <person name="Banno H."/>
            <person name="Chua N.-H."/>
        </authorList>
    </citation>
    <scope>NUCLEOTIDE SEQUENCE [LARGE SCALE GENOMIC DNA]</scope>
    <source>
        <strain evidence="7">Kuenenia_mbr1_ru-nijmegen</strain>
    </source>
</reference>
<dbReference type="EC" id="3.4.17.1" evidence="5 6"/>
<dbReference type="PANTHER" id="PTHR22939:SF129">
    <property type="entry name" value="SERINE PROTEASE HTRA2, MITOCHONDRIAL"/>
    <property type="match status" value="1"/>
</dbReference>
<keyword evidence="2" id="KW-0472">Membrane</keyword>
<evidence type="ECO:0000259" key="3">
    <source>
        <dbReference type="PROSITE" id="PS50076"/>
    </source>
</evidence>
<dbReference type="RefSeq" id="WP_099324980.1">
    <property type="nucleotide sequence ID" value="NZ_CP049055.1"/>
</dbReference>
<dbReference type="Proteomes" id="UP000221734">
    <property type="component" value="Chromosome Kuenenia_stuttgartiensis_MBR1"/>
</dbReference>
<dbReference type="SMART" id="SM00228">
    <property type="entry name" value="PDZ"/>
    <property type="match status" value="2"/>
</dbReference>
<dbReference type="SUPFAM" id="SSF50156">
    <property type="entry name" value="PDZ domain-like"/>
    <property type="match status" value="2"/>
</dbReference>
<dbReference type="EMBL" id="LT934425">
    <property type="protein sequence ID" value="SOH04257.1"/>
    <property type="molecule type" value="Genomic_DNA"/>
</dbReference>
<dbReference type="AlphaFoldDB" id="Q1Q0A1"/>
<comment type="similarity">
    <text evidence="1">Belongs to the peptidase S1C family.</text>
</comment>
<proteinExistence type="inferred from homology"/>
<dbReference type="OrthoDB" id="248175at2"/>
<evidence type="ECO:0000313" key="8">
    <source>
        <dbReference type="Proteomes" id="UP000221734"/>
    </source>
</evidence>
<dbReference type="GO" id="GO:0004181">
    <property type="term" value="F:metallocarboxypeptidase activity"/>
    <property type="evidence" value="ECO:0007669"/>
    <property type="project" value="UniProtKB-EC"/>
</dbReference>
<reference evidence="6 9" key="5">
    <citation type="submission" date="2020-02" db="EMBL/GenBank/DDBJ databases">
        <title>Newly sequenced genome of strain CSTR1 showed variability in Candidatus Kuenenia stuttgartiensis genomes.</title>
        <authorList>
            <person name="Ding C."/>
            <person name="Adrian L."/>
        </authorList>
    </citation>
    <scope>NUCLEOTIDE SEQUENCE [LARGE SCALE GENOMIC DNA]</scope>
    <source>
        <strain evidence="6 9">CSTR1</strain>
    </source>
</reference>
<dbReference type="CDD" id="cd10839">
    <property type="entry name" value="cpPDZ1_DegP-like"/>
    <property type="match status" value="1"/>
</dbReference>
<dbReference type="KEGG" id="kst:KSMBR1_1758"/>
<evidence type="ECO:0000313" key="6">
    <source>
        <dbReference type="EMBL" id="QII09863.1"/>
    </source>
</evidence>
<reference evidence="5" key="2">
    <citation type="submission" date="2006-01" db="EMBL/GenBank/DDBJ databases">
        <authorList>
            <person name="Genoscope"/>
        </authorList>
    </citation>
    <scope>NUCLEOTIDE SEQUENCE</scope>
</reference>
<dbReference type="InterPro" id="IPR001478">
    <property type="entry name" value="PDZ"/>
</dbReference>
<dbReference type="SUPFAM" id="SSF46565">
    <property type="entry name" value="Chaperone J-domain"/>
    <property type="match status" value="2"/>
</dbReference>
<dbReference type="Gene3D" id="2.30.42.10">
    <property type="match status" value="2"/>
</dbReference>
<dbReference type="Proteomes" id="UP000501926">
    <property type="component" value="Chromosome"/>
</dbReference>
<dbReference type="EMBL" id="CP049055">
    <property type="protein sequence ID" value="QII09863.1"/>
    <property type="molecule type" value="Genomic_DNA"/>
</dbReference>
<evidence type="ECO:0000313" key="7">
    <source>
        <dbReference type="EMBL" id="SOH04257.1"/>
    </source>
</evidence>
<feature type="domain" description="J" evidence="3">
    <location>
        <begin position="192"/>
        <end position="261"/>
    </location>
</feature>
<dbReference type="EMBL" id="CT573072">
    <property type="protein sequence ID" value="CAJ72759.1"/>
    <property type="molecule type" value="Genomic_DNA"/>
</dbReference>
<evidence type="ECO:0000256" key="1">
    <source>
        <dbReference type="ARBA" id="ARBA00010541"/>
    </source>
</evidence>
<protein>
    <submittedName>
        <fullName evidence="6">Putative serine-proteinase HtrA/ DegQ/ DegS family</fullName>
        <ecNumber evidence="5 6">3.4.17.1</ecNumber>
    </submittedName>
    <submittedName>
        <fullName evidence="5">Similar to serine-proteinase HtrA/ DegQ/ DegS family</fullName>
    </submittedName>
</protein>
<dbReference type="Pfam" id="PF13180">
    <property type="entry name" value="PDZ_2"/>
    <property type="match status" value="2"/>
</dbReference>
<evidence type="ECO:0000259" key="4">
    <source>
        <dbReference type="PROSITE" id="PS50106"/>
    </source>
</evidence>
<dbReference type="PROSITE" id="PS50106">
    <property type="entry name" value="PDZ"/>
    <property type="match status" value="2"/>
</dbReference>